<feature type="region of interest" description="Disordered" evidence="6">
    <location>
        <begin position="241"/>
        <end position="260"/>
    </location>
</feature>
<feature type="region of interest" description="Disordered" evidence="6">
    <location>
        <begin position="285"/>
        <end position="327"/>
    </location>
</feature>
<feature type="transmembrane region" description="Helical" evidence="7">
    <location>
        <begin position="351"/>
        <end position="374"/>
    </location>
</feature>
<evidence type="ECO:0000256" key="2">
    <source>
        <dbReference type="ARBA" id="ARBA00022448"/>
    </source>
</evidence>
<organism evidence="8 9">
    <name type="scientific">Cyanidium caldarium</name>
    <name type="common">Red alga</name>
    <dbReference type="NCBI Taxonomy" id="2771"/>
    <lineage>
        <taxon>Eukaryota</taxon>
        <taxon>Rhodophyta</taxon>
        <taxon>Bangiophyceae</taxon>
        <taxon>Cyanidiales</taxon>
        <taxon>Cyanidiaceae</taxon>
        <taxon>Cyanidium</taxon>
    </lineage>
</organism>
<comment type="subcellular location">
    <subcellularLocation>
        <location evidence="1">Membrane</location>
        <topology evidence="1">Multi-pass membrane protein</topology>
    </subcellularLocation>
</comment>
<evidence type="ECO:0000256" key="5">
    <source>
        <dbReference type="ARBA" id="ARBA00023136"/>
    </source>
</evidence>
<keyword evidence="5 7" id="KW-0472">Membrane</keyword>
<feature type="compositionally biased region" description="Basic and acidic residues" evidence="6">
    <location>
        <begin position="241"/>
        <end position="250"/>
    </location>
</feature>
<feature type="compositionally biased region" description="Basic and acidic residues" evidence="6">
    <location>
        <begin position="304"/>
        <end position="315"/>
    </location>
</feature>
<keyword evidence="4 7" id="KW-1133">Transmembrane helix</keyword>
<dbReference type="PRINTS" id="PR00447">
    <property type="entry name" value="NATRESASSCMP"/>
</dbReference>
<accession>A0AAV9IW11</accession>
<dbReference type="GO" id="GO:0005886">
    <property type="term" value="C:plasma membrane"/>
    <property type="evidence" value="ECO:0007669"/>
    <property type="project" value="TreeGrafter"/>
</dbReference>
<gene>
    <name evidence="8" type="ORF">CDCA_CDCA08G2498</name>
</gene>
<feature type="transmembrane region" description="Helical" evidence="7">
    <location>
        <begin position="124"/>
        <end position="147"/>
    </location>
</feature>
<dbReference type="GO" id="GO:0005384">
    <property type="term" value="F:manganese ion transmembrane transporter activity"/>
    <property type="evidence" value="ECO:0007669"/>
    <property type="project" value="TreeGrafter"/>
</dbReference>
<evidence type="ECO:0000313" key="8">
    <source>
        <dbReference type="EMBL" id="KAK4536473.1"/>
    </source>
</evidence>
<keyword evidence="9" id="KW-1185">Reference proteome</keyword>
<feature type="transmembrane region" description="Helical" evidence="7">
    <location>
        <begin position="54"/>
        <end position="76"/>
    </location>
</feature>
<name>A0AAV9IW11_CYACA</name>
<proteinExistence type="predicted"/>
<dbReference type="PANTHER" id="PTHR11706">
    <property type="entry name" value="SOLUTE CARRIER PROTEIN FAMILY 11 MEMBER"/>
    <property type="match status" value="1"/>
</dbReference>
<feature type="transmembrane region" description="Helical" evidence="7">
    <location>
        <begin position="154"/>
        <end position="176"/>
    </location>
</feature>
<evidence type="ECO:0000256" key="7">
    <source>
        <dbReference type="SAM" id="Phobius"/>
    </source>
</evidence>
<dbReference type="Proteomes" id="UP001301350">
    <property type="component" value="Unassembled WGS sequence"/>
</dbReference>
<evidence type="ECO:0000256" key="1">
    <source>
        <dbReference type="ARBA" id="ARBA00004141"/>
    </source>
</evidence>
<feature type="transmembrane region" description="Helical" evidence="7">
    <location>
        <begin position="461"/>
        <end position="483"/>
    </location>
</feature>
<dbReference type="GO" id="GO:0015086">
    <property type="term" value="F:cadmium ion transmembrane transporter activity"/>
    <property type="evidence" value="ECO:0007669"/>
    <property type="project" value="TreeGrafter"/>
</dbReference>
<dbReference type="EMBL" id="JANCYW010000008">
    <property type="protein sequence ID" value="KAK4536473.1"/>
    <property type="molecule type" value="Genomic_DNA"/>
</dbReference>
<dbReference type="Pfam" id="PF01566">
    <property type="entry name" value="Nramp"/>
    <property type="match status" value="2"/>
</dbReference>
<evidence type="ECO:0000256" key="6">
    <source>
        <dbReference type="SAM" id="MobiDB-lite"/>
    </source>
</evidence>
<dbReference type="PANTHER" id="PTHR11706:SF33">
    <property type="entry name" value="NATURAL RESISTANCE-ASSOCIATED MACROPHAGE PROTEIN 2"/>
    <property type="match status" value="1"/>
</dbReference>
<feature type="transmembrane region" description="Helical" evidence="7">
    <location>
        <begin position="495"/>
        <end position="517"/>
    </location>
</feature>
<feature type="transmembrane region" description="Helical" evidence="7">
    <location>
        <begin position="542"/>
        <end position="560"/>
    </location>
</feature>
<evidence type="ECO:0000256" key="3">
    <source>
        <dbReference type="ARBA" id="ARBA00022692"/>
    </source>
</evidence>
<dbReference type="InterPro" id="IPR001046">
    <property type="entry name" value="NRAMP_fam"/>
</dbReference>
<evidence type="ECO:0000313" key="9">
    <source>
        <dbReference type="Proteomes" id="UP001301350"/>
    </source>
</evidence>
<feature type="compositionally biased region" description="Polar residues" evidence="6">
    <location>
        <begin position="293"/>
        <end position="303"/>
    </location>
</feature>
<sequence length="561" mass="61010">MDTSRFRAAIRTLRQWARYAGPGWLFCVCLLDPGNLFSDVQSGSEYAYSQLWVQWWSQLFLLFTGWLCARLVLCYLPLQDFAHVSAKHYRKPPVGRYVLWALAELVVVAADIPEVIGYGFGAHILFGIPVWAGVLLSASSTAMVLLLEWRDLRLVEVVVSALLLALGVFLVASLALSGADAGAFFYGWAVPTFRGSHAVYDALDIVGSVIMPHNLYLLTGSLVTHHMLSFMAVRMIEHAPAQERTERSDGEVPPQPVSTVEECGCGSAGGACGCWRRVPSHDADITEVDTPDGPSSTQVVDSTSRTDAENDRENGKCQPPLQEADSTVAELPPVDTAELTKHVRPYTLEMVVPVLFAFFVNAAVTAIAAAHVYPLDASTKANIGLYNFCDYLPFRGACVLWGLTLMASGQVSTITTTLTGSYVMKGFLNLQIPLFLRAVLSRGTAILPGLIVAAATSEATVNSIIGVVNAFLSFALPVVLVPLLRCTDERRRLHWFPKAFGWFFTASVYVLNVYSLYAPAGGILGQYAGASDNFRASAQANIMQDIILIGYTGMLAWLTFA</sequence>
<dbReference type="AlphaFoldDB" id="A0AAV9IW11"/>
<feature type="transmembrane region" description="Helical" evidence="7">
    <location>
        <begin position="97"/>
        <end position="118"/>
    </location>
</feature>
<comment type="caution">
    <text evidence="8">The sequence shown here is derived from an EMBL/GenBank/DDBJ whole genome shotgun (WGS) entry which is preliminary data.</text>
</comment>
<protein>
    <submittedName>
        <fullName evidence="8">Uncharacterized protein</fullName>
    </submittedName>
</protein>
<keyword evidence="2" id="KW-0813">Transport</keyword>
<keyword evidence="3 7" id="KW-0812">Transmembrane</keyword>
<feature type="transmembrane region" description="Helical" evidence="7">
    <location>
        <begin position="394"/>
        <end position="422"/>
    </location>
</feature>
<feature type="transmembrane region" description="Helical" evidence="7">
    <location>
        <begin position="434"/>
        <end position="455"/>
    </location>
</feature>
<dbReference type="GO" id="GO:0034755">
    <property type="term" value="P:iron ion transmembrane transport"/>
    <property type="evidence" value="ECO:0007669"/>
    <property type="project" value="TreeGrafter"/>
</dbReference>
<reference evidence="8 9" key="1">
    <citation type="submission" date="2022-07" db="EMBL/GenBank/DDBJ databases">
        <title>Genome-wide signatures of adaptation to extreme environments.</title>
        <authorList>
            <person name="Cho C.H."/>
            <person name="Yoon H.S."/>
        </authorList>
    </citation>
    <scope>NUCLEOTIDE SEQUENCE [LARGE SCALE GENOMIC DNA]</scope>
    <source>
        <strain evidence="8 9">DBV 063 E5</strain>
    </source>
</reference>
<evidence type="ECO:0000256" key="4">
    <source>
        <dbReference type="ARBA" id="ARBA00022989"/>
    </source>
</evidence>